<dbReference type="EMBL" id="CP007649">
    <property type="protein sequence ID" value="AIR11822.1"/>
    <property type="molecule type" value="Genomic_DNA"/>
</dbReference>
<name>A0A089RZJ2_9LACO</name>
<geneLocation type="plasmid" evidence="1 2">
    <name>pLMP1046</name>
</geneLocation>
<accession>A0A089RZJ2</accession>
<dbReference type="Proteomes" id="UP000029488">
    <property type="component" value="Plasmid pLMP1046"/>
</dbReference>
<evidence type="ECO:0000313" key="2">
    <source>
        <dbReference type="Proteomes" id="UP000029488"/>
    </source>
</evidence>
<proteinExistence type="predicted"/>
<evidence type="ECO:0000313" key="1">
    <source>
        <dbReference type="EMBL" id="AIR11822.1"/>
    </source>
</evidence>
<protein>
    <submittedName>
        <fullName evidence="1">Uncharacterized protein</fullName>
    </submittedName>
</protein>
<organism evidence="1 2">
    <name type="scientific">Ligilactobacillus salivarius</name>
    <dbReference type="NCBI Taxonomy" id="1624"/>
    <lineage>
        <taxon>Bacteria</taxon>
        <taxon>Bacillati</taxon>
        <taxon>Bacillota</taxon>
        <taxon>Bacilli</taxon>
        <taxon>Lactobacillales</taxon>
        <taxon>Lactobacillaceae</taxon>
        <taxon>Ligilactobacillus</taxon>
    </lineage>
</organism>
<reference evidence="1 2" key="1">
    <citation type="journal article" date="2014" name="BMC Genomics">
        <title>Unusual genome complexity in Lactobacillus salivarius JCM1046.</title>
        <authorList>
            <person name="Raftis E.J."/>
            <person name="Forde B.M."/>
            <person name="Claesson M.J."/>
            <person name="O'Toole P.W."/>
        </authorList>
    </citation>
    <scope>NUCLEOTIDE SEQUENCE [LARGE SCALE GENOMIC DNA]</scope>
    <source>
        <strain evidence="1 2">JCM1046</strain>
        <plasmid evidence="1 2">pLMP1046</plasmid>
    </source>
</reference>
<gene>
    <name evidence="1" type="ORF">LSJ_4045</name>
</gene>
<keyword evidence="1" id="KW-0614">Plasmid</keyword>
<sequence length="129" mass="15198">MIMDRETKVILIIYSALLLLISSPLLFFGHVKQNPDDFYEYNYTKIKYYTKYNGNDIAVYKLQTVDGKRLTMKDINVERQTNLPDKKHKLGTTTVVLKEYTTPKKNIPYIVKTVHIKPTLVITKYKYDE</sequence>
<dbReference type="AlphaFoldDB" id="A0A089RZJ2"/>
<dbReference type="KEGG" id="lsj:LSJ_4045"/>